<evidence type="ECO:0000259" key="4">
    <source>
        <dbReference type="Pfam" id="PF13579"/>
    </source>
</evidence>
<dbReference type="RefSeq" id="WP_089307259.1">
    <property type="nucleotide sequence ID" value="NZ_FZOO01000012.1"/>
</dbReference>
<dbReference type="Pfam" id="PF00534">
    <property type="entry name" value="Glycos_transf_1"/>
    <property type="match status" value="1"/>
</dbReference>
<evidence type="ECO:0000256" key="1">
    <source>
        <dbReference type="ARBA" id="ARBA00022676"/>
    </source>
</evidence>
<dbReference type="PANTHER" id="PTHR45947">
    <property type="entry name" value="SULFOQUINOVOSYL TRANSFERASE SQD2"/>
    <property type="match status" value="1"/>
</dbReference>
<gene>
    <name evidence="5" type="ORF">SAMN06893096_11267</name>
</gene>
<accession>A0A239IZS8</accession>
<organism evidence="5 6">
    <name type="scientific">Geodermatophilus pulveris</name>
    <dbReference type="NCBI Taxonomy" id="1564159"/>
    <lineage>
        <taxon>Bacteria</taxon>
        <taxon>Bacillati</taxon>
        <taxon>Actinomycetota</taxon>
        <taxon>Actinomycetes</taxon>
        <taxon>Geodermatophilales</taxon>
        <taxon>Geodermatophilaceae</taxon>
        <taxon>Geodermatophilus</taxon>
    </lineage>
</organism>
<feature type="domain" description="Glycosyltransferase subfamily 4-like N-terminal" evidence="4">
    <location>
        <begin position="15"/>
        <end position="171"/>
    </location>
</feature>
<feature type="domain" description="Glycosyl transferase family 1" evidence="3">
    <location>
        <begin position="197"/>
        <end position="344"/>
    </location>
</feature>
<dbReference type="InterPro" id="IPR028098">
    <property type="entry name" value="Glyco_trans_4-like_N"/>
</dbReference>
<dbReference type="SUPFAM" id="SSF53756">
    <property type="entry name" value="UDP-Glycosyltransferase/glycogen phosphorylase"/>
    <property type="match status" value="1"/>
</dbReference>
<protein>
    <submittedName>
        <fullName evidence="5">Alpha-1,6-mannosyltransferase</fullName>
    </submittedName>
</protein>
<evidence type="ECO:0000313" key="6">
    <source>
        <dbReference type="Proteomes" id="UP000198373"/>
    </source>
</evidence>
<dbReference type="Proteomes" id="UP000198373">
    <property type="component" value="Unassembled WGS sequence"/>
</dbReference>
<evidence type="ECO:0000259" key="3">
    <source>
        <dbReference type="Pfam" id="PF00534"/>
    </source>
</evidence>
<dbReference type="OrthoDB" id="5242526at2"/>
<dbReference type="GO" id="GO:1901137">
    <property type="term" value="P:carbohydrate derivative biosynthetic process"/>
    <property type="evidence" value="ECO:0007669"/>
    <property type="project" value="UniProtKB-ARBA"/>
</dbReference>
<dbReference type="PANTHER" id="PTHR45947:SF3">
    <property type="entry name" value="SULFOQUINOVOSYL TRANSFERASE SQD2"/>
    <property type="match status" value="1"/>
</dbReference>
<dbReference type="EMBL" id="FZOO01000012">
    <property type="protein sequence ID" value="SNS99059.1"/>
    <property type="molecule type" value="Genomic_DNA"/>
</dbReference>
<dbReference type="Gene3D" id="3.40.50.2000">
    <property type="entry name" value="Glycogen Phosphorylase B"/>
    <property type="match status" value="2"/>
</dbReference>
<dbReference type="AlphaFoldDB" id="A0A239IZS8"/>
<keyword evidence="1 5" id="KW-0328">Glycosyltransferase</keyword>
<evidence type="ECO:0000313" key="5">
    <source>
        <dbReference type="EMBL" id="SNS99059.1"/>
    </source>
</evidence>
<proteinExistence type="predicted"/>
<dbReference type="InterPro" id="IPR001296">
    <property type="entry name" value="Glyco_trans_1"/>
</dbReference>
<name>A0A239IZS8_9ACTN</name>
<sequence>MRIVQVANFVTPTSGGLRTALGHLAAGYAAAGHDVVQVVPGERAAVVETAGGRRVELPAPAVPGTGYRVHASPRRVVRALEDLAPDRLEVHDRTTLRGLGTWARRAGVPALVVSHERLDRWLRQWLPSRPAVHGWGDALADRSNAALAAGFGTVVCTTGWAAEEFTRLGVGVSTVPLGVDAGSFVPDRSARSRYATDGEVLLATATRLSREKRPDLAVAALAELCRRGVPARLVVAGDGPARAALQRRSAGLPVRFLGHVRHRPGLAGLLGAADVVLAPGPVETFGLAALEALSCGTPVVVHRDSALPSVAGPAGVAAAGTAVGMADGVQALLAEGEAVRRDRARRRAEQFPWERTVRGFLALHGAAGRELAA</sequence>
<keyword evidence="6" id="KW-1185">Reference proteome</keyword>
<evidence type="ECO:0000256" key="2">
    <source>
        <dbReference type="ARBA" id="ARBA00022679"/>
    </source>
</evidence>
<reference evidence="6" key="1">
    <citation type="submission" date="2017-06" db="EMBL/GenBank/DDBJ databases">
        <authorList>
            <person name="Varghese N."/>
            <person name="Submissions S."/>
        </authorList>
    </citation>
    <scope>NUCLEOTIDE SEQUENCE [LARGE SCALE GENOMIC DNA]</scope>
    <source>
        <strain evidence="6">DSM 46839</strain>
    </source>
</reference>
<keyword evidence="2 5" id="KW-0808">Transferase</keyword>
<dbReference type="InterPro" id="IPR050194">
    <property type="entry name" value="Glycosyltransferase_grp1"/>
</dbReference>
<dbReference type="Pfam" id="PF13579">
    <property type="entry name" value="Glyco_trans_4_4"/>
    <property type="match status" value="1"/>
</dbReference>
<dbReference type="GO" id="GO:0016757">
    <property type="term" value="F:glycosyltransferase activity"/>
    <property type="evidence" value="ECO:0007669"/>
    <property type="project" value="UniProtKB-KW"/>
</dbReference>